<keyword evidence="1" id="KW-0949">S-adenosyl-L-methionine</keyword>
<dbReference type="InterPro" id="IPR050105">
    <property type="entry name" value="MoCo_biosynth_MoaA/MoaC"/>
</dbReference>
<dbReference type="PATRIC" id="fig|1685127.3.peg.596"/>
<dbReference type="GO" id="GO:0046872">
    <property type="term" value="F:metal ion binding"/>
    <property type="evidence" value="ECO:0007669"/>
    <property type="project" value="UniProtKB-KW"/>
</dbReference>
<dbReference type="EMBL" id="LFWZ01000014">
    <property type="protein sequence ID" value="KON31063.1"/>
    <property type="molecule type" value="Genomic_DNA"/>
</dbReference>
<evidence type="ECO:0000313" key="9">
    <source>
        <dbReference type="EMBL" id="KON31063.1"/>
    </source>
</evidence>
<dbReference type="GO" id="GO:0061799">
    <property type="term" value="F:cyclic pyranopterin monophosphate synthase activity"/>
    <property type="evidence" value="ECO:0007669"/>
    <property type="project" value="TreeGrafter"/>
</dbReference>
<dbReference type="PROSITE" id="PS51918">
    <property type="entry name" value="RADICAL_SAM"/>
    <property type="match status" value="1"/>
</dbReference>
<dbReference type="Gene3D" id="3.20.20.70">
    <property type="entry name" value="Aldolase class I"/>
    <property type="match status" value="1"/>
</dbReference>
<evidence type="ECO:0000256" key="7">
    <source>
        <dbReference type="ARBA" id="ARBA00023150"/>
    </source>
</evidence>
<evidence type="ECO:0000256" key="6">
    <source>
        <dbReference type="ARBA" id="ARBA00023134"/>
    </source>
</evidence>
<evidence type="ECO:0000256" key="3">
    <source>
        <dbReference type="ARBA" id="ARBA00022741"/>
    </source>
</evidence>
<evidence type="ECO:0000313" key="10">
    <source>
        <dbReference type="Proteomes" id="UP000037210"/>
    </source>
</evidence>
<keyword evidence="7" id="KW-0501">Molybdenum cofactor biosynthesis</keyword>
<gene>
    <name evidence="9" type="ORF">AC482_02165</name>
</gene>
<keyword evidence="3" id="KW-0547">Nucleotide-binding</keyword>
<evidence type="ECO:0000256" key="4">
    <source>
        <dbReference type="ARBA" id="ARBA00023004"/>
    </source>
</evidence>
<evidence type="ECO:0000256" key="1">
    <source>
        <dbReference type="ARBA" id="ARBA00022691"/>
    </source>
</evidence>
<feature type="non-terminal residue" evidence="9">
    <location>
        <position position="1"/>
    </location>
</feature>
<keyword evidence="4" id="KW-0408">Iron</keyword>
<dbReference type="Proteomes" id="UP000037210">
    <property type="component" value="Unassembled WGS sequence"/>
</dbReference>
<protein>
    <recommendedName>
        <fullName evidence="8">Radical SAM core domain-containing protein</fullName>
    </recommendedName>
</protein>
<organism evidence="9 10">
    <name type="scientific">miscellaneous Crenarchaeota group-15 archaeon DG-45</name>
    <dbReference type="NCBI Taxonomy" id="1685127"/>
    <lineage>
        <taxon>Archaea</taxon>
        <taxon>Candidatus Bathyarchaeota</taxon>
        <taxon>MCG-15</taxon>
    </lineage>
</organism>
<proteinExistence type="predicted"/>
<sequence>LTGGEPLLRGDIVEVVERVAPYAEEVSMTTNGSLLADKADRLREAGLKRVNISLHSASPETFRRITGQDALPMVERGISAAIDSGLKPVKLNVVVLKGVNSGEVPDMIELSRRAGAILQLIEFQSLMNGEREWDRFYYDLRPVEEMLEGRSAEVHERALHRRRLYHLEGGGTVEVVRPMHNSLFCRFCTRLRVPSDGRLKPCLMRDDNLVEAVSLLRRGGPSAALARAFREAAARREPYWRD</sequence>
<evidence type="ECO:0000256" key="2">
    <source>
        <dbReference type="ARBA" id="ARBA00022723"/>
    </source>
</evidence>
<reference evidence="9 10" key="1">
    <citation type="submission" date="2015-06" db="EMBL/GenBank/DDBJ databases">
        <title>New insights into the roles of widespread benthic archaea in carbon and nitrogen cycling.</title>
        <authorList>
            <person name="Lazar C.S."/>
            <person name="Baker B.J."/>
            <person name="Seitz K.W."/>
            <person name="Hyde A.S."/>
            <person name="Dick G.J."/>
            <person name="Hinrichs K.-U."/>
            <person name="Teske A.P."/>
        </authorList>
    </citation>
    <scope>NUCLEOTIDE SEQUENCE [LARGE SCALE GENOMIC DNA]</scope>
    <source>
        <strain evidence="9">DG-45</strain>
    </source>
</reference>
<dbReference type="GO" id="GO:0006777">
    <property type="term" value="P:Mo-molybdopterin cofactor biosynthetic process"/>
    <property type="evidence" value="ECO:0007669"/>
    <property type="project" value="UniProtKB-KW"/>
</dbReference>
<dbReference type="CDD" id="cd01335">
    <property type="entry name" value="Radical_SAM"/>
    <property type="match status" value="1"/>
</dbReference>
<keyword evidence="6" id="KW-0342">GTP-binding</keyword>
<evidence type="ECO:0000259" key="8">
    <source>
        <dbReference type="PROSITE" id="PS51918"/>
    </source>
</evidence>
<dbReference type="InterPro" id="IPR007197">
    <property type="entry name" value="rSAM"/>
</dbReference>
<dbReference type="GO" id="GO:0005525">
    <property type="term" value="F:GTP binding"/>
    <property type="evidence" value="ECO:0007669"/>
    <property type="project" value="UniProtKB-KW"/>
</dbReference>
<dbReference type="InterPro" id="IPR010505">
    <property type="entry name" value="MoaA_twitch"/>
</dbReference>
<dbReference type="PANTHER" id="PTHR22960:SF0">
    <property type="entry name" value="MOLYBDENUM COFACTOR BIOSYNTHESIS PROTEIN 1"/>
    <property type="match status" value="1"/>
</dbReference>
<dbReference type="NCBIfam" id="NF001199">
    <property type="entry name" value="PRK00164.2-1"/>
    <property type="match status" value="1"/>
</dbReference>
<feature type="domain" description="Radical SAM core" evidence="8">
    <location>
        <begin position="1"/>
        <end position="161"/>
    </location>
</feature>
<dbReference type="GO" id="GO:0061798">
    <property type="term" value="F:GTP 3',8'-cyclase activity"/>
    <property type="evidence" value="ECO:0007669"/>
    <property type="project" value="TreeGrafter"/>
</dbReference>
<name>A0A0M0BR61_9ARCH</name>
<dbReference type="SUPFAM" id="SSF102114">
    <property type="entry name" value="Radical SAM enzymes"/>
    <property type="match status" value="1"/>
</dbReference>
<keyword evidence="5" id="KW-0411">Iron-sulfur</keyword>
<dbReference type="InterPro" id="IPR013785">
    <property type="entry name" value="Aldolase_TIM"/>
</dbReference>
<accession>A0A0M0BR61</accession>
<dbReference type="PANTHER" id="PTHR22960">
    <property type="entry name" value="MOLYBDOPTERIN COFACTOR SYNTHESIS PROTEIN A"/>
    <property type="match status" value="1"/>
</dbReference>
<dbReference type="GO" id="GO:0051539">
    <property type="term" value="F:4 iron, 4 sulfur cluster binding"/>
    <property type="evidence" value="ECO:0007669"/>
    <property type="project" value="UniProtKB-KW"/>
</dbReference>
<keyword evidence="2" id="KW-0479">Metal-binding</keyword>
<evidence type="ECO:0000256" key="5">
    <source>
        <dbReference type="ARBA" id="ARBA00023014"/>
    </source>
</evidence>
<dbReference type="InterPro" id="IPR058240">
    <property type="entry name" value="rSAM_sf"/>
</dbReference>
<dbReference type="AlphaFoldDB" id="A0A0M0BR61"/>
<comment type="caution">
    <text evidence="9">The sequence shown here is derived from an EMBL/GenBank/DDBJ whole genome shotgun (WGS) entry which is preliminary data.</text>
</comment>
<dbReference type="Pfam" id="PF06463">
    <property type="entry name" value="Mob_synth_C"/>
    <property type="match status" value="1"/>
</dbReference>
<dbReference type="Pfam" id="PF04055">
    <property type="entry name" value="Radical_SAM"/>
    <property type="match status" value="1"/>
</dbReference>